<name>A0ABR3AI72_9AGAR</name>
<proteinExistence type="inferred from homology"/>
<organism evidence="2 3">
    <name type="scientific">Marasmius tenuissimus</name>
    <dbReference type="NCBI Taxonomy" id="585030"/>
    <lineage>
        <taxon>Eukaryota</taxon>
        <taxon>Fungi</taxon>
        <taxon>Dikarya</taxon>
        <taxon>Basidiomycota</taxon>
        <taxon>Agaricomycotina</taxon>
        <taxon>Agaricomycetes</taxon>
        <taxon>Agaricomycetidae</taxon>
        <taxon>Agaricales</taxon>
        <taxon>Marasmiineae</taxon>
        <taxon>Marasmiaceae</taxon>
        <taxon>Marasmius</taxon>
    </lineage>
</organism>
<accession>A0ABR3AI72</accession>
<evidence type="ECO:0000256" key="1">
    <source>
        <dbReference type="PROSITE-ProRule" id="PRU01240"/>
    </source>
</evidence>
<comment type="caution">
    <text evidence="1">Lacks conserved residue(s) required for the propagation of feature annotation.</text>
</comment>
<dbReference type="PROSITE" id="PS51892">
    <property type="entry name" value="SUBTILASE"/>
    <property type="match status" value="1"/>
</dbReference>
<dbReference type="Gene3D" id="3.40.50.200">
    <property type="entry name" value="Peptidase S8/S53 domain"/>
    <property type="match status" value="1"/>
</dbReference>
<gene>
    <name evidence="2" type="ORF">AAF712_000029</name>
</gene>
<dbReference type="EMBL" id="JBBXMP010000001">
    <property type="protein sequence ID" value="KAL0072267.1"/>
    <property type="molecule type" value="Genomic_DNA"/>
</dbReference>
<comment type="similarity">
    <text evidence="1">Belongs to the peptidase S8 family.</text>
</comment>
<dbReference type="Proteomes" id="UP001437256">
    <property type="component" value="Unassembled WGS sequence"/>
</dbReference>
<sequence>MAAPFVAGGAALLLQAKGKSPDLVRTIRTLLETTAIPVPANHTKNSHSLLQTLTQQGAGLINVYNAVHTTTLVSPGELLLNDTTHFDGGTIFPAKGPVPLTNAFVTVALSDSPFTLSPGENKTITAVFTPPQGDPTTFPVFSGFIQIASSDTEELLVHVSYLGLAAALKDKRVIDDTDTALRIRLPAIVNSTGDVQEGLTNYTFSNATRDFPSLVFRLIFGTPRLRLDLVDSEVNVQAFVNSSGLVGNERGDSEWGKPADAPVNAIGSLFEIDYLGRNNDDPKDNIAYNLAINSPTFVNGSTIPNGKYRILMRALRVTGDVGNEGDYESWLSPVFAPPTVEEAVHGKPLPA</sequence>
<evidence type="ECO:0008006" key="4">
    <source>
        <dbReference type="Google" id="ProtNLM"/>
    </source>
</evidence>
<dbReference type="InterPro" id="IPR036852">
    <property type="entry name" value="Peptidase_S8/S53_dom_sf"/>
</dbReference>
<evidence type="ECO:0000313" key="2">
    <source>
        <dbReference type="EMBL" id="KAL0072267.1"/>
    </source>
</evidence>
<keyword evidence="3" id="KW-1185">Reference proteome</keyword>
<comment type="caution">
    <text evidence="2">The sequence shown here is derived from an EMBL/GenBank/DDBJ whole genome shotgun (WGS) entry which is preliminary data.</text>
</comment>
<reference evidence="2 3" key="1">
    <citation type="submission" date="2024-05" db="EMBL/GenBank/DDBJ databases">
        <title>A draft genome resource for the thread blight pathogen Marasmius tenuissimus strain MS-2.</title>
        <authorList>
            <person name="Yulfo-Soto G.E."/>
            <person name="Baruah I.K."/>
            <person name="Amoako-Attah I."/>
            <person name="Bukari Y."/>
            <person name="Meinhardt L.W."/>
            <person name="Bailey B.A."/>
            <person name="Cohen S.P."/>
        </authorList>
    </citation>
    <scope>NUCLEOTIDE SEQUENCE [LARGE SCALE GENOMIC DNA]</scope>
    <source>
        <strain evidence="2 3">MS-2</strain>
    </source>
</reference>
<protein>
    <recommendedName>
        <fullName evidence="4">Peptidase S8/S53 domain-containing protein</fullName>
    </recommendedName>
</protein>
<evidence type="ECO:0000313" key="3">
    <source>
        <dbReference type="Proteomes" id="UP001437256"/>
    </source>
</evidence>
<dbReference type="SUPFAM" id="SSF52743">
    <property type="entry name" value="Subtilisin-like"/>
    <property type="match status" value="1"/>
</dbReference>